<sequence length="397" mass="45548">MAKYNNEEIDYLTYLVNKTSTTWPQRAQLMSDKFNKEYNVNSIKSYVNHRKRSNAWDYQKGKPAIKTKVKGNGEQTSEIKLRMTAEQAKDPDYVLKAHGYDSQDWEIVKLTSNVWEQNSSSDGLVQLYQSKIIVKPKQGFNAKDVVEQLLKDVPKVELKQKIHGQRNLVLPLSDLHFPILTIDKAWGYLADAVGIIQKGYGVIVIESLGDIFHSNAMKSSQTIKGTQLEDVDMVQAIEYAKQFFSVLIDNALISSNEVRVEFAEGNHSAMEYMFLTYLEARYPQLRVNKHNKARIAYKLGNVGIMLTHGHMGKKKDYPMLFATEFKDVWASSSWLECHQGHYHTMEAQNVNGVIHRQLGTIKPNDSYEEENGFTMNYKSTQAFEYSDNKLKTIYELG</sequence>
<name>A0A091C6C7_9ENTE</name>
<reference evidence="1 2" key="1">
    <citation type="submission" date="2014-08" db="EMBL/GenBank/DDBJ databases">
        <title>Genome sequence of Tetragenococcus muriaticus.</title>
        <authorList>
            <person name="Chuea-nongthon C."/>
            <person name="Rodtong S."/>
            <person name="Yongsawatdigul J."/>
            <person name="Steele J.L."/>
            <person name="Liu X.-y."/>
            <person name="Speers J."/>
            <person name="Glasner J.D."/>
            <person name="Neeno-Eckwall E.C."/>
        </authorList>
    </citation>
    <scope>NUCLEOTIDE SEQUENCE [LARGE SCALE GENOMIC DNA]</scope>
    <source>
        <strain evidence="1 2">PMC-11-5</strain>
    </source>
</reference>
<comment type="caution">
    <text evidence="1">The sequence shown here is derived from an EMBL/GenBank/DDBJ whole genome shotgun (WGS) entry which is preliminary data.</text>
</comment>
<dbReference type="EMBL" id="JPVU01000098">
    <property type="protein sequence ID" value="KFN92434.1"/>
    <property type="molecule type" value="Genomic_DNA"/>
</dbReference>
<evidence type="ECO:0008006" key="3">
    <source>
        <dbReference type="Google" id="ProtNLM"/>
    </source>
</evidence>
<gene>
    <name evidence="1" type="ORF">TMUPMC115_0946</name>
</gene>
<dbReference type="SUPFAM" id="SSF56300">
    <property type="entry name" value="Metallo-dependent phosphatases"/>
    <property type="match status" value="1"/>
</dbReference>
<dbReference type="AlphaFoldDB" id="A0A091C6C7"/>
<organism evidence="1 2">
    <name type="scientific">Tetragenococcus muriaticus PMC-11-5</name>
    <dbReference type="NCBI Taxonomy" id="1302649"/>
    <lineage>
        <taxon>Bacteria</taxon>
        <taxon>Bacillati</taxon>
        <taxon>Bacillota</taxon>
        <taxon>Bacilli</taxon>
        <taxon>Lactobacillales</taxon>
        <taxon>Enterococcaceae</taxon>
        <taxon>Tetragenococcus</taxon>
    </lineage>
</organism>
<dbReference type="RefSeq" id="WP_038025849.1">
    <property type="nucleotide sequence ID" value="NZ_JPVU01000098.1"/>
</dbReference>
<dbReference type="InterPro" id="IPR029052">
    <property type="entry name" value="Metallo-depent_PP-like"/>
</dbReference>
<proteinExistence type="predicted"/>
<dbReference type="PATRIC" id="fig|1302649.3.peg.948"/>
<evidence type="ECO:0000313" key="1">
    <source>
        <dbReference type="EMBL" id="KFN92434.1"/>
    </source>
</evidence>
<evidence type="ECO:0000313" key="2">
    <source>
        <dbReference type="Proteomes" id="UP000029380"/>
    </source>
</evidence>
<protein>
    <recommendedName>
        <fullName evidence="3">Phage protein</fullName>
    </recommendedName>
</protein>
<dbReference type="OrthoDB" id="2143684at2"/>
<accession>A0A091C6C7</accession>
<dbReference type="Proteomes" id="UP000029380">
    <property type="component" value="Unassembled WGS sequence"/>
</dbReference>